<dbReference type="STRING" id="263852.SAMN02745116_01042"/>
<accession>A0A1T4MBW0</accession>
<keyword evidence="5" id="KW-1185">Reference proteome</keyword>
<dbReference type="EMBL" id="FUXI01000009">
    <property type="protein sequence ID" value="SJZ64530.1"/>
    <property type="molecule type" value="Genomic_DNA"/>
</dbReference>
<dbReference type="Pfam" id="PF05043">
    <property type="entry name" value="Mga"/>
    <property type="match status" value="1"/>
</dbReference>
<evidence type="ECO:0000256" key="1">
    <source>
        <dbReference type="ARBA" id="ARBA00023015"/>
    </source>
</evidence>
<sequence>MLFDQLMFDNPTMSRFHIYRSLFIHAEGIYQVHFFADLHGLNYQQMVGLLTDIDEDLKQINPEHEKVLERNGKINLFHLDVGIDEYRYFLLQRSVPFLFIQEILNGEEMTVDDFCLKHDISRSTVSRKLSAISKFLRKYRIRFTYTPLDIVGDETLIRLTLFYLYWIGVRDIAWPFKISKEEVENIMKEYPNVLRMSNNYLGKKEMFYLFAIFASRVKKGKFVKDYKEWKTFFDNNPYYENVLLKKMDGLDDKFRLAETHFFLFLTHFIPYYSEKDSEDMQQTIRDFRNRHSDHPLSIMNDKFMYYVNENLFTNLDRETEDLLMANFINISFTYYVLNSSIPDFEVLGTSLYPTTDAHRELHAKVKDFFDKLFTSNTYSRFKNSKESLIRRYTNLLLPYYYEQGKSPVIRVGIALERNQILLQRLKMFLKSLNFVEIEDFAPENVHQYDLVISSTTSILQDFPGVKLFYWDIEYGHNELMFLYQYLQQTYLTPQEL</sequence>
<dbReference type="Gene3D" id="1.10.10.10">
    <property type="entry name" value="Winged helix-like DNA-binding domain superfamily/Winged helix DNA-binding domain"/>
    <property type="match status" value="1"/>
</dbReference>
<keyword evidence="1" id="KW-0805">Transcription regulation</keyword>
<evidence type="ECO:0000313" key="4">
    <source>
        <dbReference type="EMBL" id="SJZ64530.1"/>
    </source>
</evidence>
<dbReference type="RefSeq" id="WP_078806967.1">
    <property type="nucleotide sequence ID" value="NZ_FUXI01000009.1"/>
</dbReference>
<protein>
    <submittedName>
        <fullName evidence="4">Mga helix-turn-helix domain-containing protein</fullName>
    </submittedName>
</protein>
<evidence type="ECO:0000256" key="2">
    <source>
        <dbReference type="ARBA" id="ARBA00023163"/>
    </source>
</evidence>
<dbReference type="OrthoDB" id="2188960at2"/>
<dbReference type="InterPro" id="IPR036388">
    <property type="entry name" value="WH-like_DNA-bd_sf"/>
</dbReference>
<feature type="domain" description="Mga helix-turn-helix" evidence="3">
    <location>
        <begin position="88"/>
        <end position="165"/>
    </location>
</feature>
<keyword evidence="2" id="KW-0804">Transcription</keyword>
<gene>
    <name evidence="4" type="ORF">SAMN02745116_01042</name>
</gene>
<evidence type="ECO:0000313" key="5">
    <source>
        <dbReference type="Proteomes" id="UP000190328"/>
    </source>
</evidence>
<dbReference type="InterPro" id="IPR050661">
    <property type="entry name" value="BglG_antiterminators"/>
</dbReference>
<proteinExistence type="predicted"/>
<dbReference type="PANTHER" id="PTHR30185:SF18">
    <property type="entry name" value="TRANSCRIPTIONAL REGULATOR MTLR"/>
    <property type="match status" value="1"/>
</dbReference>
<organism evidence="4 5">
    <name type="scientific">Pilibacter termitis</name>
    <dbReference type="NCBI Taxonomy" id="263852"/>
    <lineage>
        <taxon>Bacteria</taxon>
        <taxon>Bacillati</taxon>
        <taxon>Bacillota</taxon>
        <taxon>Bacilli</taxon>
        <taxon>Lactobacillales</taxon>
        <taxon>Enterococcaceae</taxon>
        <taxon>Pilibacter</taxon>
    </lineage>
</organism>
<name>A0A1T4MBW0_9ENTE</name>
<evidence type="ECO:0000259" key="3">
    <source>
        <dbReference type="Pfam" id="PF05043"/>
    </source>
</evidence>
<reference evidence="4 5" key="1">
    <citation type="submission" date="2017-02" db="EMBL/GenBank/DDBJ databases">
        <authorList>
            <person name="Peterson S.W."/>
        </authorList>
    </citation>
    <scope>NUCLEOTIDE SEQUENCE [LARGE SCALE GENOMIC DNA]</scope>
    <source>
        <strain evidence="4 5">ATCC BAA-1030</strain>
    </source>
</reference>
<dbReference type="PANTHER" id="PTHR30185">
    <property type="entry name" value="CRYPTIC BETA-GLUCOSIDE BGL OPERON ANTITERMINATOR"/>
    <property type="match status" value="1"/>
</dbReference>
<dbReference type="Proteomes" id="UP000190328">
    <property type="component" value="Unassembled WGS sequence"/>
</dbReference>
<dbReference type="AlphaFoldDB" id="A0A1T4MBW0"/>
<dbReference type="InterPro" id="IPR007737">
    <property type="entry name" value="Mga_HTH"/>
</dbReference>